<dbReference type="PROSITE" id="PS51365">
    <property type="entry name" value="RENAL_DIPEPTIDASE_2"/>
    <property type="match status" value="1"/>
</dbReference>
<comment type="caution">
    <text evidence="1">The sequence shown here is derived from an EMBL/GenBank/DDBJ whole genome shotgun (WGS) entry which is preliminary data.</text>
</comment>
<dbReference type="GO" id="GO:0070573">
    <property type="term" value="F:metallodipeptidase activity"/>
    <property type="evidence" value="ECO:0007669"/>
    <property type="project" value="InterPro"/>
</dbReference>
<dbReference type="InterPro" id="IPR008257">
    <property type="entry name" value="Pept_M19"/>
</dbReference>
<organism evidence="1 2">
    <name type="scientific">Sporolactobacillus putidus</name>
    <dbReference type="NCBI Taxonomy" id="492735"/>
    <lineage>
        <taxon>Bacteria</taxon>
        <taxon>Bacillati</taxon>
        <taxon>Bacillota</taxon>
        <taxon>Bacilli</taxon>
        <taxon>Bacillales</taxon>
        <taxon>Sporolactobacillaceae</taxon>
        <taxon>Sporolactobacillus</taxon>
    </lineage>
</organism>
<dbReference type="RefSeq" id="WP_188803005.1">
    <property type="nucleotide sequence ID" value="NZ_BMOK01000008.1"/>
</dbReference>
<reference evidence="1" key="2">
    <citation type="submission" date="2020-09" db="EMBL/GenBank/DDBJ databases">
        <authorList>
            <person name="Sun Q."/>
            <person name="Ohkuma M."/>
        </authorList>
    </citation>
    <scope>NUCLEOTIDE SEQUENCE</scope>
    <source>
        <strain evidence="1">JCM 15325</strain>
    </source>
</reference>
<dbReference type="EMBL" id="BMOK01000008">
    <property type="protein sequence ID" value="GGL56156.1"/>
    <property type="molecule type" value="Genomic_DNA"/>
</dbReference>
<dbReference type="AlphaFoldDB" id="A0A917S5L7"/>
<proteinExistence type="predicted"/>
<accession>A0A917S5L7</accession>
<dbReference type="PANTHER" id="PTHR10443:SF12">
    <property type="entry name" value="DIPEPTIDASE"/>
    <property type="match status" value="1"/>
</dbReference>
<dbReference type="Pfam" id="PF01244">
    <property type="entry name" value="Peptidase_M19"/>
    <property type="match status" value="1"/>
</dbReference>
<keyword evidence="2" id="KW-1185">Reference proteome</keyword>
<dbReference type="Proteomes" id="UP000654670">
    <property type="component" value="Unassembled WGS sequence"/>
</dbReference>
<reference evidence="1" key="1">
    <citation type="journal article" date="2014" name="Int. J. Syst. Evol. Microbiol.">
        <title>Complete genome sequence of Corynebacterium casei LMG S-19264T (=DSM 44701T), isolated from a smear-ripened cheese.</title>
        <authorList>
            <consortium name="US DOE Joint Genome Institute (JGI-PGF)"/>
            <person name="Walter F."/>
            <person name="Albersmeier A."/>
            <person name="Kalinowski J."/>
            <person name="Ruckert C."/>
        </authorList>
    </citation>
    <scope>NUCLEOTIDE SEQUENCE</scope>
    <source>
        <strain evidence="1">JCM 15325</strain>
    </source>
</reference>
<dbReference type="SUPFAM" id="SSF51556">
    <property type="entry name" value="Metallo-dependent hydrolases"/>
    <property type="match status" value="1"/>
</dbReference>
<dbReference type="Gene3D" id="3.20.20.140">
    <property type="entry name" value="Metal-dependent hydrolases"/>
    <property type="match status" value="1"/>
</dbReference>
<sequence>MSETIQEHARRLHQQYLVVDAHFDLLMEVDLRRKLGYKKVIETHFLPALAEGGVSVLVCSLFIENEYLPELGLKKALDQISALYAEIEESPDKIQLCTTYDDILTAHRNNRLAILLSLEGVDPLTNDLDLLPIFYKLGVRFVGLTWSRRNFAADGSHFSPKDEGRKGGLTDFGVSLIQLAEKKNMIIDVSHLNDEGFEDVLARARGPVIASHSNARGLASSMRNLTDDQIRALSASGGVIGMNGCNMFVSDKYEHGDVEHLLDHVDYMVGLVGAEHVGVGLDICHFLTGINLRPAGQTGPDNFDVIASHRDILKFTGGLISRGYTDEQIGLILGGNFLNVYRQVLN</sequence>
<dbReference type="InterPro" id="IPR032466">
    <property type="entry name" value="Metal_Hydrolase"/>
</dbReference>
<gene>
    <name evidence="1" type="ORF">GCM10007968_20320</name>
</gene>
<dbReference type="PANTHER" id="PTHR10443">
    <property type="entry name" value="MICROSOMAL DIPEPTIDASE"/>
    <property type="match status" value="1"/>
</dbReference>
<evidence type="ECO:0000313" key="1">
    <source>
        <dbReference type="EMBL" id="GGL56156.1"/>
    </source>
</evidence>
<protein>
    <submittedName>
        <fullName evidence="1">Peptidase</fullName>
    </submittedName>
</protein>
<name>A0A917S5L7_9BACL</name>
<evidence type="ECO:0000313" key="2">
    <source>
        <dbReference type="Proteomes" id="UP000654670"/>
    </source>
</evidence>
<dbReference type="GO" id="GO:0006508">
    <property type="term" value="P:proteolysis"/>
    <property type="evidence" value="ECO:0007669"/>
    <property type="project" value="InterPro"/>
</dbReference>
<dbReference type="CDD" id="cd01301">
    <property type="entry name" value="rDP_like"/>
    <property type="match status" value="1"/>
</dbReference>